<organism evidence="1 2">
    <name type="scientific">Araneus ventricosus</name>
    <name type="common">Orbweaver spider</name>
    <name type="synonym">Epeira ventricosa</name>
    <dbReference type="NCBI Taxonomy" id="182803"/>
    <lineage>
        <taxon>Eukaryota</taxon>
        <taxon>Metazoa</taxon>
        <taxon>Ecdysozoa</taxon>
        <taxon>Arthropoda</taxon>
        <taxon>Chelicerata</taxon>
        <taxon>Arachnida</taxon>
        <taxon>Araneae</taxon>
        <taxon>Araneomorphae</taxon>
        <taxon>Entelegynae</taxon>
        <taxon>Araneoidea</taxon>
        <taxon>Araneidae</taxon>
        <taxon>Araneus</taxon>
    </lineage>
</organism>
<evidence type="ECO:0000313" key="2">
    <source>
        <dbReference type="Proteomes" id="UP000499080"/>
    </source>
</evidence>
<name>A0A4Y2AQL9_ARAVE</name>
<evidence type="ECO:0000313" key="1">
    <source>
        <dbReference type="EMBL" id="GBL82060.1"/>
    </source>
</evidence>
<keyword evidence="2" id="KW-1185">Reference proteome</keyword>
<comment type="caution">
    <text evidence="1">The sequence shown here is derived from an EMBL/GenBank/DDBJ whole genome shotgun (WGS) entry which is preliminary data.</text>
</comment>
<protein>
    <submittedName>
        <fullName evidence="1">Uncharacterized protein</fullName>
    </submittedName>
</protein>
<dbReference type="Proteomes" id="UP000499080">
    <property type="component" value="Unassembled WGS sequence"/>
</dbReference>
<accession>A0A4Y2AQL9</accession>
<dbReference type="AlphaFoldDB" id="A0A4Y2AQL9"/>
<reference evidence="1 2" key="1">
    <citation type="journal article" date="2019" name="Sci. Rep.">
        <title>Orb-weaving spider Araneus ventricosus genome elucidates the spidroin gene catalogue.</title>
        <authorList>
            <person name="Kono N."/>
            <person name="Nakamura H."/>
            <person name="Ohtoshi R."/>
            <person name="Moran D.A.P."/>
            <person name="Shinohara A."/>
            <person name="Yoshida Y."/>
            <person name="Fujiwara M."/>
            <person name="Mori M."/>
            <person name="Tomita M."/>
            <person name="Arakawa K."/>
        </authorList>
    </citation>
    <scope>NUCLEOTIDE SEQUENCE [LARGE SCALE GENOMIC DNA]</scope>
</reference>
<sequence length="87" mass="9866">MLPLVFMYNSTILYNIWSRKWGLVAEFWLRDRRVAGSLPDPTEDPSCITVLLDFKTIQGQTSSCYCGSLKREVKARVSSLSSDDSSK</sequence>
<gene>
    <name evidence="1" type="ORF">AVEN_50626_1</name>
</gene>
<proteinExistence type="predicted"/>
<dbReference type="EMBL" id="BGPR01000027">
    <property type="protein sequence ID" value="GBL82060.1"/>
    <property type="molecule type" value="Genomic_DNA"/>
</dbReference>